<dbReference type="OrthoDB" id="511009at2759"/>
<organism evidence="3 4">
    <name type="scientific">Ostreococcus lucimarinus (strain CCE9901)</name>
    <dbReference type="NCBI Taxonomy" id="436017"/>
    <lineage>
        <taxon>Eukaryota</taxon>
        <taxon>Viridiplantae</taxon>
        <taxon>Chlorophyta</taxon>
        <taxon>Mamiellophyceae</taxon>
        <taxon>Mamiellales</taxon>
        <taxon>Bathycoccaceae</taxon>
        <taxon>Ostreococcus</taxon>
    </lineage>
</organism>
<dbReference type="HOGENOM" id="CLU_1726997_0_0_1"/>
<dbReference type="GO" id="GO:0003697">
    <property type="term" value="F:single-stranded DNA binding"/>
    <property type="evidence" value="ECO:0007669"/>
    <property type="project" value="InterPro"/>
</dbReference>
<keyword evidence="2" id="KW-0809">Transit peptide</keyword>
<dbReference type="AlphaFoldDB" id="A4S8W4"/>
<proteinExistence type="inferred from homology"/>
<dbReference type="Gramene" id="ABP00252">
    <property type="protein sequence ID" value="ABP00252"/>
    <property type="gene ID" value="OSTLU_8400"/>
</dbReference>
<name>A4S8W4_OSTLU</name>
<evidence type="ECO:0000313" key="3">
    <source>
        <dbReference type="EMBL" id="ABP00252.1"/>
    </source>
</evidence>
<sequence length="152" mass="16079">FVDYGVYKTKGALKLKAVRATFESDASGRRIMKRAGGVLLELANATAPRQYDWGNKGSFMLSATEAAELADRMASNAPCSFFHDPGAGGANRGNVNKAFKVEPMPDGSGGLFVNLQTTSGGNKSFVSVPVSYGESAALRHILVYLVPKIAGF</sequence>
<dbReference type="Gene3D" id="2.30.31.10">
    <property type="entry name" value="Transcriptional Coactivator Pc4, Chain A"/>
    <property type="match status" value="1"/>
</dbReference>
<dbReference type="GO" id="GO:0006952">
    <property type="term" value="P:defense response"/>
    <property type="evidence" value="ECO:0007669"/>
    <property type="project" value="InterPro"/>
</dbReference>
<dbReference type="InterPro" id="IPR009044">
    <property type="entry name" value="ssDNA-bd_transcriptional_reg"/>
</dbReference>
<dbReference type="STRING" id="436017.A4S8W4"/>
<keyword evidence="4" id="KW-1185">Reference proteome</keyword>
<feature type="non-terminal residue" evidence="3">
    <location>
        <position position="1"/>
    </location>
</feature>
<evidence type="ECO:0000313" key="4">
    <source>
        <dbReference type="Proteomes" id="UP000001568"/>
    </source>
</evidence>
<dbReference type="RefSeq" id="XP_001421958.1">
    <property type="nucleotide sequence ID" value="XM_001421921.1"/>
</dbReference>
<accession>A4S8W4</accession>
<dbReference type="PANTHER" id="PTHR31745:SF1">
    <property type="entry name" value="SINGLE-STRANDED DNA-BINDING PROTEIN WHY2, MITOCHONDRIAL"/>
    <property type="match status" value="1"/>
</dbReference>
<evidence type="ECO:0000256" key="1">
    <source>
        <dbReference type="ARBA" id="ARBA00006061"/>
    </source>
</evidence>
<gene>
    <name evidence="3" type="ORF">OSTLU_8400</name>
</gene>
<dbReference type="GeneID" id="5006122"/>
<dbReference type="Proteomes" id="UP000001568">
    <property type="component" value="Chromosome 16"/>
</dbReference>
<dbReference type="SUPFAM" id="SSF54447">
    <property type="entry name" value="ssDNA-binding transcriptional regulator domain"/>
    <property type="match status" value="1"/>
</dbReference>
<dbReference type="PANTHER" id="PTHR31745">
    <property type="entry name" value="SINGLE-STRANDED DNA-BINDING PROTEIN WHY2, MITOCHONDRIAL"/>
    <property type="match status" value="1"/>
</dbReference>
<protein>
    <submittedName>
        <fullName evidence="3">Uncharacterized protein</fullName>
    </submittedName>
</protein>
<dbReference type="InterPro" id="IPR013742">
    <property type="entry name" value="Whirly"/>
</dbReference>
<reference evidence="3 4" key="1">
    <citation type="journal article" date="2007" name="Proc. Natl. Acad. Sci. U.S.A.">
        <title>The tiny eukaryote Ostreococcus provides genomic insights into the paradox of plankton speciation.</title>
        <authorList>
            <person name="Palenik B."/>
            <person name="Grimwood J."/>
            <person name="Aerts A."/>
            <person name="Rouze P."/>
            <person name="Salamov A."/>
            <person name="Putnam N."/>
            <person name="Dupont C."/>
            <person name="Jorgensen R."/>
            <person name="Derelle E."/>
            <person name="Rombauts S."/>
            <person name="Zhou K."/>
            <person name="Otillar R."/>
            <person name="Merchant S.S."/>
            <person name="Podell S."/>
            <person name="Gaasterland T."/>
            <person name="Napoli C."/>
            <person name="Gendler K."/>
            <person name="Manuell A."/>
            <person name="Tai V."/>
            <person name="Vallon O."/>
            <person name="Piganeau G."/>
            <person name="Jancek S."/>
            <person name="Heijde M."/>
            <person name="Jabbari K."/>
            <person name="Bowler C."/>
            <person name="Lohr M."/>
            <person name="Robbens S."/>
            <person name="Werner G."/>
            <person name="Dubchak I."/>
            <person name="Pazour G.J."/>
            <person name="Ren Q."/>
            <person name="Paulsen I."/>
            <person name="Delwiche C."/>
            <person name="Schmutz J."/>
            <person name="Rokhsar D."/>
            <person name="Van de Peer Y."/>
            <person name="Moreau H."/>
            <person name="Grigoriev I.V."/>
        </authorList>
    </citation>
    <scope>NUCLEOTIDE SEQUENCE [LARGE SCALE GENOMIC DNA]</scope>
    <source>
        <strain evidence="3 4">CCE9901</strain>
    </source>
</reference>
<dbReference type="eggNOG" id="ENOG502QRRY">
    <property type="taxonomic scope" value="Eukaryota"/>
</dbReference>
<feature type="non-terminal residue" evidence="3">
    <location>
        <position position="152"/>
    </location>
</feature>
<dbReference type="KEGG" id="olu:OSTLU_8400"/>
<dbReference type="GO" id="GO:0006355">
    <property type="term" value="P:regulation of DNA-templated transcription"/>
    <property type="evidence" value="ECO:0007669"/>
    <property type="project" value="InterPro"/>
</dbReference>
<evidence type="ECO:0000256" key="2">
    <source>
        <dbReference type="ARBA" id="ARBA00022946"/>
    </source>
</evidence>
<comment type="similarity">
    <text evidence="1">Belongs to the Whirly family.</text>
</comment>
<dbReference type="EMBL" id="CP000596">
    <property type="protein sequence ID" value="ABP00252.1"/>
    <property type="molecule type" value="Genomic_DNA"/>
</dbReference>
<dbReference type="OMA" id="FRGFATW"/>
<dbReference type="Pfam" id="PF08536">
    <property type="entry name" value="Whirly"/>
    <property type="match status" value="1"/>
</dbReference>